<proteinExistence type="predicted"/>
<keyword evidence="1" id="KW-0812">Transmembrane</keyword>
<gene>
    <name evidence="2" type="ORF">G4P54_16575</name>
</gene>
<evidence type="ECO:0000313" key="2">
    <source>
        <dbReference type="EMBL" id="QIW81279.1"/>
    </source>
</evidence>
<organism evidence="2 3">
    <name type="scientific">Bacillus tequilensis</name>
    <dbReference type="NCBI Taxonomy" id="227866"/>
    <lineage>
        <taxon>Bacteria</taxon>
        <taxon>Bacillati</taxon>
        <taxon>Bacillota</taxon>
        <taxon>Bacilli</taxon>
        <taxon>Bacillales</taxon>
        <taxon>Bacillaceae</taxon>
        <taxon>Bacillus</taxon>
    </lineage>
</organism>
<keyword evidence="1" id="KW-0472">Membrane</keyword>
<evidence type="ECO:0000256" key="1">
    <source>
        <dbReference type="SAM" id="Phobius"/>
    </source>
</evidence>
<feature type="transmembrane region" description="Helical" evidence="1">
    <location>
        <begin position="44"/>
        <end position="67"/>
    </location>
</feature>
<evidence type="ECO:0000313" key="3">
    <source>
        <dbReference type="Proteomes" id="UP000501914"/>
    </source>
</evidence>
<dbReference type="RefSeq" id="WP_167873267.1">
    <property type="nucleotide sequence ID" value="NZ_CP048852.1"/>
</dbReference>
<sequence>MNLYLVTALVISVLLNVILCIQLGKFRTSRNFKWKEGMGINTPFAALVWAFLAITIFLSLIGLLAGVSDL</sequence>
<protein>
    <submittedName>
        <fullName evidence="2">Uncharacterized protein</fullName>
    </submittedName>
</protein>
<reference evidence="2 3" key="1">
    <citation type="submission" date="2020-02" db="EMBL/GenBank/DDBJ databases">
        <title>Genome sequencing, annotation and comparative genomic analysis of Bacillus tequilensis EA-CB0015, an effective biological control agent against Pseudocercospora fijiensis in banana plants.</title>
        <authorList>
            <person name="Cuellar-Gaviria T.Z."/>
            <person name="Ju K.-S."/>
            <person name="Villegas-Escobar V."/>
        </authorList>
    </citation>
    <scope>NUCLEOTIDE SEQUENCE [LARGE SCALE GENOMIC DNA]</scope>
    <source>
        <strain evidence="2 3">EA-CB0015</strain>
    </source>
</reference>
<dbReference type="Proteomes" id="UP000501914">
    <property type="component" value="Chromosome"/>
</dbReference>
<accession>A0A6H0WMV8</accession>
<keyword evidence="3" id="KW-1185">Reference proteome</keyword>
<dbReference type="EMBL" id="CP048852">
    <property type="protein sequence ID" value="QIW81279.1"/>
    <property type="molecule type" value="Genomic_DNA"/>
</dbReference>
<dbReference type="KEGG" id="bteq:G4P54_16575"/>
<dbReference type="AlphaFoldDB" id="A0A6H0WMV8"/>
<name>A0A6H0WMV8_9BACI</name>
<keyword evidence="1" id="KW-1133">Transmembrane helix</keyword>